<dbReference type="EMBL" id="JACGCI010000118">
    <property type="protein sequence ID" value="KAF6744545.1"/>
    <property type="molecule type" value="Genomic_DNA"/>
</dbReference>
<comment type="caution">
    <text evidence="1">The sequence shown here is derived from an EMBL/GenBank/DDBJ whole genome shotgun (WGS) entry which is preliminary data.</text>
</comment>
<sequence length="119" mass="13860">MLLFRWTSPSTLLLLFSSLLISRSSFYIRSLFLLRVFVRHFGHSSSWDLVRHPPRSTITISFLLPPSSPYSCLLPRPIPAFRRGAHQPAQIRPPRRERWKPACVLSVDLLGRLLLAPWW</sequence>
<gene>
    <name evidence="1" type="ORF">DFP72DRAFT_928336</name>
</gene>
<reference evidence="1 2" key="1">
    <citation type="submission" date="2020-07" db="EMBL/GenBank/DDBJ databases">
        <title>Comparative genomics of pyrophilous fungi reveals a link between fire events and developmental genes.</title>
        <authorList>
            <consortium name="DOE Joint Genome Institute"/>
            <person name="Steindorff A.S."/>
            <person name="Carver A."/>
            <person name="Calhoun S."/>
            <person name="Stillman K."/>
            <person name="Liu H."/>
            <person name="Lipzen A."/>
            <person name="Pangilinan J."/>
            <person name="Labutti K."/>
            <person name="Bruns T.D."/>
            <person name="Grigoriev I.V."/>
        </authorList>
    </citation>
    <scope>NUCLEOTIDE SEQUENCE [LARGE SCALE GENOMIC DNA]</scope>
    <source>
        <strain evidence="1 2">CBS 144469</strain>
    </source>
</reference>
<organism evidence="1 2">
    <name type="scientific">Ephemerocybe angulata</name>
    <dbReference type="NCBI Taxonomy" id="980116"/>
    <lineage>
        <taxon>Eukaryota</taxon>
        <taxon>Fungi</taxon>
        <taxon>Dikarya</taxon>
        <taxon>Basidiomycota</taxon>
        <taxon>Agaricomycotina</taxon>
        <taxon>Agaricomycetes</taxon>
        <taxon>Agaricomycetidae</taxon>
        <taxon>Agaricales</taxon>
        <taxon>Agaricineae</taxon>
        <taxon>Psathyrellaceae</taxon>
        <taxon>Ephemerocybe</taxon>
    </lineage>
</organism>
<name>A0A8H6LVU4_9AGAR</name>
<proteinExistence type="predicted"/>
<dbReference type="AlphaFoldDB" id="A0A8H6LVU4"/>
<dbReference type="Proteomes" id="UP000521943">
    <property type="component" value="Unassembled WGS sequence"/>
</dbReference>
<evidence type="ECO:0000313" key="1">
    <source>
        <dbReference type="EMBL" id="KAF6744545.1"/>
    </source>
</evidence>
<protein>
    <submittedName>
        <fullName evidence="1">Uncharacterized protein</fullName>
    </submittedName>
</protein>
<accession>A0A8H6LVU4</accession>
<keyword evidence="2" id="KW-1185">Reference proteome</keyword>
<evidence type="ECO:0000313" key="2">
    <source>
        <dbReference type="Proteomes" id="UP000521943"/>
    </source>
</evidence>